<reference evidence="1" key="1">
    <citation type="submission" date="2020-05" db="EMBL/GenBank/DDBJ databases">
        <title>Mycena genomes resolve the evolution of fungal bioluminescence.</title>
        <authorList>
            <person name="Tsai I.J."/>
        </authorList>
    </citation>
    <scope>NUCLEOTIDE SEQUENCE</scope>
    <source>
        <strain evidence="1">CCC161011</strain>
    </source>
</reference>
<comment type="caution">
    <text evidence="1">The sequence shown here is derived from an EMBL/GenBank/DDBJ whole genome shotgun (WGS) entry which is preliminary data.</text>
</comment>
<proteinExistence type="predicted"/>
<evidence type="ECO:0000313" key="2">
    <source>
        <dbReference type="Proteomes" id="UP000620124"/>
    </source>
</evidence>
<dbReference type="AlphaFoldDB" id="A0A8H6XR32"/>
<dbReference type="Proteomes" id="UP000620124">
    <property type="component" value="Unassembled WGS sequence"/>
</dbReference>
<sequence length="288" mass="31752">MLPPQLISVICGFAVPLIDRVRNCRWTRLIAVRIPEHPPTPLGAATLTRSVLLALLLDLCSCVLLCASQQPIWGLFTPCRTLECPENCPLPSDCHRKADCDFCGLPRRAVLFAPHDNRFGRDFPFITVCSKVCSFDWDYVATFCIVATACHSSFSSRSATLTPSRARSDPSTFCTSSPLHYPSQRIYGCMRSRCLRPYPAIHEVVDAVTLWIVDPALVSDVQYVPAPLTHDGVPPRSLGAGNRRVLAFVWICVLAYGISISEGQDLPPSSLAPRELSYIILRAVPVLT</sequence>
<dbReference type="EMBL" id="JACAZI010000014">
    <property type="protein sequence ID" value="KAF7344795.1"/>
    <property type="molecule type" value="Genomic_DNA"/>
</dbReference>
<keyword evidence="2" id="KW-1185">Reference proteome</keyword>
<evidence type="ECO:0000313" key="1">
    <source>
        <dbReference type="EMBL" id="KAF7344795.1"/>
    </source>
</evidence>
<name>A0A8H6XR32_9AGAR</name>
<organism evidence="1 2">
    <name type="scientific">Mycena venus</name>
    <dbReference type="NCBI Taxonomy" id="2733690"/>
    <lineage>
        <taxon>Eukaryota</taxon>
        <taxon>Fungi</taxon>
        <taxon>Dikarya</taxon>
        <taxon>Basidiomycota</taxon>
        <taxon>Agaricomycotina</taxon>
        <taxon>Agaricomycetes</taxon>
        <taxon>Agaricomycetidae</taxon>
        <taxon>Agaricales</taxon>
        <taxon>Marasmiineae</taxon>
        <taxon>Mycenaceae</taxon>
        <taxon>Mycena</taxon>
    </lineage>
</organism>
<protein>
    <submittedName>
        <fullName evidence="1">Uncharacterized protein</fullName>
    </submittedName>
</protein>
<gene>
    <name evidence="1" type="ORF">MVEN_01640600</name>
</gene>
<accession>A0A8H6XR32</accession>